<protein>
    <recommendedName>
        <fullName evidence="3">N-acetyltransferase domain-containing protein</fullName>
    </recommendedName>
</protein>
<name>A0AAN8EDZ0_9EURO</name>
<evidence type="ECO:0008006" key="3">
    <source>
        <dbReference type="Google" id="ProtNLM"/>
    </source>
</evidence>
<reference evidence="1 2" key="1">
    <citation type="submission" date="2022-12" db="EMBL/GenBank/DDBJ databases">
        <title>Genomic features and morphological characterization of a novel Knufia sp. strain isolated from spacecraft assembly facility.</title>
        <authorList>
            <person name="Teixeira M."/>
            <person name="Chander A.M."/>
            <person name="Stajich J.E."/>
            <person name="Venkateswaran K."/>
        </authorList>
    </citation>
    <scope>NUCLEOTIDE SEQUENCE [LARGE SCALE GENOMIC DNA]</scope>
    <source>
        <strain evidence="1 2">FJI-L2-BK-P2</strain>
    </source>
</reference>
<sequence>MAVITKSYPSLSLVSDPGLSAHTPEINALINNAYKSQDRSSYGAQPFLPGRRIHSRDQLASELGGEGMVAVAFAANDDADVNIRIGKGGEVFQVPETEVDVEPKSADIRRSHPVAIACIKPWKGRAIDLWRAAQTNPSGSDFDNRAVEEVAVSTSRSDTDSSPKKLSLDEHIKPATGITTITQDWEVCICASINDPRYRGQGLVTQCIDVLMQELLKRIHGTATAAGPTTISLWATALEGVGNVEYWTRRGFVRQGVAEDAPVGLWGAIRPFRVGTLRKVVVLPVCGEGR</sequence>
<accession>A0AAN8EDZ0</accession>
<dbReference type="AlphaFoldDB" id="A0AAN8EDZ0"/>
<dbReference type="EMBL" id="JAKLMC020000011">
    <property type="protein sequence ID" value="KAK5953384.1"/>
    <property type="molecule type" value="Genomic_DNA"/>
</dbReference>
<proteinExistence type="predicted"/>
<organism evidence="1 2">
    <name type="scientific">Knufia fluminis</name>
    <dbReference type="NCBI Taxonomy" id="191047"/>
    <lineage>
        <taxon>Eukaryota</taxon>
        <taxon>Fungi</taxon>
        <taxon>Dikarya</taxon>
        <taxon>Ascomycota</taxon>
        <taxon>Pezizomycotina</taxon>
        <taxon>Eurotiomycetes</taxon>
        <taxon>Chaetothyriomycetidae</taxon>
        <taxon>Chaetothyriales</taxon>
        <taxon>Trichomeriaceae</taxon>
        <taxon>Knufia</taxon>
    </lineage>
</organism>
<evidence type="ECO:0000313" key="2">
    <source>
        <dbReference type="Proteomes" id="UP001316803"/>
    </source>
</evidence>
<evidence type="ECO:0000313" key="1">
    <source>
        <dbReference type="EMBL" id="KAK5953384.1"/>
    </source>
</evidence>
<comment type="caution">
    <text evidence="1">The sequence shown here is derived from an EMBL/GenBank/DDBJ whole genome shotgun (WGS) entry which is preliminary data.</text>
</comment>
<gene>
    <name evidence="1" type="ORF">OHC33_005328</name>
</gene>
<dbReference type="Proteomes" id="UP001316803">
    <property type="component" value="Unassembled WGS sequence"/>
</dbReference>
<keyword evidence="2" id="KW-1185">Reference proteome</keyword>